<dbReference type="EMBL" id="AP026830">
    <property type="protein sequence ID" value="BDR92537.1"/>
    <property type="molecule type" value="Genomic_DNA"/>
</dbReference>
<protein>
    <submittedName>
        <fullName evidence="3">Uncharacterized protein</fullName>
    </submittedName>
</protein>
<dbReference type="OrthoDB" id="29221at2157"/>
<reference evidence="2" key="4">
    <citation type="journal article" date="2023" name="Microbiol. Resour. Announc.">
        <title>Complete Genome Sequence of Vulcanisaeta souniana Strain IC-059, a Hyperthermophilic Archaeon Isolated from Hot Spring Water in Japan.</title>
        <authorList>
            <person name="Kato S."/>
            <person name="Itoh T."/>
            <person name="Wu L."/>
            <person name="Ma J."/>
            <person name="Ohkuma M."/>
        </authorList>
    </citation>
    <scope>NUCLEOTIDE SEQUENCE</scope>
    <source>
        <strain evidence="2">JCM 11219</strain>
    </source>
</reference>
<feature type="transmembrane region" description="Helical" evidence="1">
    <location>
        <begin position="102"/>
        <end position="123"/>
    </location>
</feature>
<evidence type="ECO:0000313" key="2">
    <source>
        <dbReference type="EMBL" id="BDR92537.1"/>
    </source>
</evidence>
<name>A0A830EBH4_9CREN</name>
<evidence type="ECO:0000313" key="3">
    <source>
        <dbReference type="EMBL" id="GGI83074.1"/>
    </source>
</evidence>
<accession>A0A830EBH4</accession>
<dbReference type="AlphaFoldDB" id="A0A830EBH4"/>
<keyword evidence="5" id="KW-1185">Reference proteome</keyword>
<proteinExistence type="predicted"/>
<keyword evidence="1" id="KW-1133">Transmembrane helix</keyword>
<dbReference type="RefSeq" id="WP_054844082.1">
    <property type="nucleotide sequence ID" value="NZ_AP026830.1"/>
</dbReference>
<organism evidence="3 4">
    <name type="scientific">Vulcanisaeta souniana JCM 11219</name>
    <dbReference type="NCBI Taxonomy" id="1293586"/>
    <lineage>
        <taxon>Archaea</taxon>
        <taxon>Thermoproteota</taxon>
        <taxon>Thermoprotei</taxon>
        <taxon>Thermoproteales</taxon>
        <taxon>Thermoproteaceae</taxon>
        <taxon>Vulcanisaeta</taxon>
    </lineage>
</organism>
<dbReference type="Proteomes" id="UP001060771">
    <property type="component" value="Chromosome"/>
</dbReference>
<sequence length="163" mass="18573">MNRFGKQLGEIIRSIGLVLSVQVTSIIIIDVTVSLLIHYILVYISLMMVVMVILTTTLMVLYRMLSGIKELYLTRIRDAVWAHRAALDVNRESRELWIRARLYVIALLIIAITSLSSMIYSLINSLDLALSYGIITWINLTLLTILSLMEIYVIAKIDCAVWI</sequence>
<feature type="transmembrane region" description="Helical" evidence="1">
    <location>
        <begin position="129"/>
        <end position="155"/>
    </location>
</feature>
<reference evidence="5" key="3">
    <citation type="submission" date="2022-09" db="EMBL/GenBank/DDBJ databases">
        <title>Complete genome sequence of Vulcanisaeta souniana.</title>
        <authorList>
            <person name="Kato S."/>
            <person name="Itoh T."/>
            <person name="Ohkuma M."/>
        </authorList>
    </citation>
    <scope>NUCLEOTIDE SEQUENCE [LARGE SCALE GENOMIC DNA]</scope>
    <source>
        <strain evidence="5">JCM 11219</strain>
    </source>
</reference>
<evidence type="ECO:0000256" key="1">
    <source>
        <dbReference type="SAM" id="Phobius"/>
    </source>
</evidence>
<keyword evidence="1" id="KW-0472">Membrane</keyword>
<evidence type="ECO:0000313" key="4">
    <source>
        <dbReference type="Proteomes" id="UP000657075"/>
    </source>
</evidence>
<reference evidence="3" key="1">
    <citation type="journal article" date="2014" name="Int. J. Syst. Evol. Microbiol.">
        <title>Complete genome sequence of Corynebacterium casei LMG S-19264T (=DSM 44701T), isolated from a smear-ripened cheese.</title>
        <authorList>
            <consortium name="US DOE Joint Genome Institute (JGI-PGF)"/>
            <person name="Walter F."/>
            <person name="Albersmeier A."/>
            <person name="Kalinowski J."/>
            <person name="Ruckert C."/>
        </authorList>
    </citation>
    <scope>NUCLEOTIDE SEQUENCE</scope>
    <source>
        <strain evidence="3">JCM 11219</strain>
    </source>
</reference>
<gene>
    <name evidence="3" type="ORF">GCM10007112_19840</name>
    <name evidence="2" type="ORF">Vsou_16300</name>
</gene>
<keyword evidence="1" id="KW-0812">Transmembrane</keyword>
<feature type="transmembrane region" description="Helical" evidence="1">
    <location>
        <begin position="43"/>
        <end position="65"/>
    </location>
</feature>
<dbReference type="Proteomes" id="UP000657075">
    <property type="component" value="Unassembled WGS sequence"/>
</dbReference>
<feature type="transmembrane region" description="Helical" evidence="1">
    <location>
        <begin position="12"/>
        <end position="37"/>
    </location>
</feature>
<evidence type="ECO:0000313" key="5">
    <source>
        <dbReference type="Proteomes" id="UP001060771"/>
    </source>
</evidence>
<reference evidence="3" key="2">
    <citation type="submission" date="2020-09" db="EMBL/GenBank/DDBJ databases">
        <authorList>
            <person name="Sun Q."/>
            <person name="Ohkuma M."/>
        </authorList>
    </citation>
    <scope>NUCLEOTIDE SEQUENCE</scope>
    <source>
        <strain evidence="3">JCM 11219</strain>
    </source>
</reference>
<dbReference type="EMBL" id="BMNM01000009">
    <property type="protein sequence ID" value="GGI83074.1"/>
    <property type="molecule type" value="Genomic_DNA"/>
</dbReference>
<dbReference type="GeneID" id="76207178"/>